<evidence type="ECO:0000313" key="8">
    <source>
        <dbReference type="Proteomes" id="UP000197666"/>
    </source>
</evidence>
<dbReference type="SUPFAM" id="SSF103473">
    <property type="entry name" value="MFS general substrate transporter"/>
    <property type="match status" value="1"/>
</dbReference>
<dbReference type="PROSITE" id="PS50850">
    <property type="entry name" value="MFS"/>
    <property type="match status" value="1"/>
</dbReference>
<gene>
    <name evidence="7" type="ORF">CAN33_0031855</name>
</gene>
<dbReference type="CDD" id="cd17352">
    <property type="entry name" value="MFS_MCT_SLC16"/>
    <property type="match status" value="1"/>
</dbReference>
<protein>
    <submittedName>
        <fullName evidence="7">Alternative oxidase, mitochondrial domain protein</fullName>
    </submittedName>
</protein>
<feature type="region of interest" description="Disordered" evidence="4">
    <location>
        <begin position="1314"/>
        <end position="1347"/>
    </location>
</feature>
<keyword evidence="5" id="KW-0472">Membrane</keyword>
<feature type="transmembrane region" description="Helical" evidence="5">
    <location>
        <begin position="1717"/>
        <end position="1737"/>
    </location>
</feature>
<evidence type="ECO:0000256" key="1">
    <source>
        <dbReference type="ARBA" id="ARBA00004141"/>
    </source>
</evidence>
<dbReference type="VEuPathDB" id="FungiDB:ATCC64974_93260"/>
<feature type="transmembrane region" description="Helical" evidence="5">
    <location>
        <begin position="1647"/>
        <end position="1664"/>
    </location>
</feature>
<dbReference type="Pfam" id="PF07690">
    <property type="entry name" value="MFS_1"/>
    <property type="match status" value="1"/>
</dbReference>
<dbReference type="PANTHER" id="PTHR11360:SF234">
    <property type="entry name" value="MFS-TYPE TRANSPORTER DBAD-RELATED"/>
    <property type="match status" value="1"/>
</dbReference>
<feature type="transmembrane region" description="Helical" evidence="5">
    <location>
        <begin position="1513"/>
        <end position="1534"/>
    </location>
</feature>
<proteinExistence type="inferred from homology"/>
<accession>A0A505I5Q2</accession>
<feature type="transmembrane region" description="Helical" evidence="5">
    <location>
        <begin position="1352"/>
        <end position="1375"/>
    </location>
</feature>
<dbReference type="InterPro" id="IPR036259">
    <property type="entry name" value="MFS_trans_sf"/>
</dbReference>
<feature type="repeat" description="TPR" evidence="3">
    <location>
        <begin position="754"/>
        <end position="787"/>
    </location>
</feature>
<dbReference type="InterPro" id="IPR050327">
    <property type="entry name" value="Proton-linked_MCT"/>
</dbReference>
<keyword evidence="5" id="KW-0812">Transmembrane</keyword>
<feature type="transmembrane region" description="Helical" evidence="5">
    <location>
        <begin position="1395"/>
        <end position="1417"/>
    </location>
</feature>
<keyword evidence="3" id="KW-0802">TPR repeat</keyword>
<comment type="subcellular location">
    <subcellularLocation>
        <location evidence="1">Membrane</location>
        <topology evidence="1">Multi-pass membrane protein</topology>
    </subcellularLocation>
</comment>
<dbReference type="VEuPathDB" id="FungiDB:M747DRAFT_298734"/>
<comment type="similarity">
    <text evidence="2">Belongs to the major facilitator superfamily. Monocarboxylate porter (TC 2.A.1.13) family.</text>
</comment>
<dbReference type="VEuPathDB" id="FungiDB:M747DRAFT_358662"/>
<dbReference type="PANTHER" id="PTHR11360">
    <property type="entry name" value="MONOCARBOXYLATE TRANSPORTER"/>
    <property type="match status" value="1"/>
</dbReference>
<dbReference type="Proteomes" id="UP000197666">
    <property type="component" value="Unassembled WGS sequence"/>
</dbReference>
<feature type="transmembrane region" description="Helical" evidence="5">
    <location>
        <begin position="1450"/>
        <end position="1475"/>
    </location>
</feature>
<reference evidence="8" key="1">
    <citation type="submission" date="2018-10" db="EMBL/GenBank/DDBJ databases">
        <title>FDA dAtabase for Regulatory Grade micrObial Sequences (FDA-ARGOS): Supporting development and validation of Infectious Disease Dx tests.</title>
        <authorList>
            <person name="Kerrigan L."/>
            <person name="Tallon L."/>
            <person name="Sadzewicz L."/>
            <person name="Sengamalay N."/>
            <person name="Ott S."/>
            <person name="Godinez A."/>
            <person name="Nagaraj S."/>
            <person name="Vavikolanu K."/>
            <person name="Nadendla S."/>
            <person name="George J."/>
            <person name="Sichtig H."/>
        </authorList>
    </citation>
    <scope>NUCLEOTIDE SEQUENCE [LARGE SCALE GENOMIC DNA]</scope>
    <source>
        <strain evidence="8">FDAARGOS_311</strain>
    </source>
</reference>
<dbReference type="VEuPathDB" id="FungiDB:ASPNIDRAFT2_1094937"/>
<feature type="transmembrane region" description="Helical" evidence="5">
    <location>
        <begin position="1424"/>
        <end position="1444"/>
    </location>
</feature>
<sequence length="1746" mass="193314">MDFIEVCEVFGGSIFSDEYRGSYEEADRKIRALGDNTPATMDPVCQYARILLLRAIFHMLSGNFPKARECNQSLQDLQHRGLDERWKLRSKIYSFYGNMLQYRLPLIRFAMIPGDPYEGLKKDASYLKNMYRQAQQAGMAISSCGSAEVVDMLEQALVLDLWSFLDSFHFSFLAHPNFTPCVTTKSLPQDHLKGISFDNMQVPYLSTTLAESMSRMGPVFTNTLERWSIDIELARGSENGGSSLSQLGSEYEKVNDYAGLGLCKIIEGDCILSPSYTNPIAMNLICEIRESGWANVAWDALEETFSLHNDKAAQECYSQALFYMEAANAPRGQAAVYLRRACLNHAEGISSKAGADNEQFRQAESDLLAALSLFAHDDMNSQIVVCHQILLGCSRGASELAISKAKYLGGELHKTESSAMSHFLGVLMLRFAHSQFSRNGNVDVAATCCQCAIAYYAALDNHLGSLWAAEAYITLLKTTHDWALAEAKIRETIKPAGILHAAFAYIDGILTRDANHQHLQVPRASILLEFDTLVKSVCSMTGRETLRAGWEEVRQALQPRRPVSTMKFLPLSAEARAHLNDPQLGCGESEQEHFIRTYETRNSFITGYFTSIDHSFEAIGRGDIDAAEAQLQTFIHSCDSQNQLKEREILSHKIPALAQLSRVEEMRQELPRFLSDWFSTDSRADSRLLFNLRNMPSDVREHAMEVRANTAHEDIAMCFTAQAWDKGSVILRRISKTLPEFTTKIRTEPKPDSWQLLTFIGAIYEREGNFEKALDSFLGALHQLENLRYLIPNPDSRRRAYSSLHTAELFCGLTRTSLAMSLQNTKQSPREWRLPATTWRDQALIFMEQGRARSLLEILQAQKSSSTESIQEWMDQSYRARVLSTLVQSRCDPQDEADVTKRAAKVAKELGIPDNSFDPVEEALKGWHDTTAQVFKSTMFLPDTRGLLGSIPSGSAVIEVAICMSGIMVMCISSEGIQSVHQSSLGVYQLRRLVVAYLGKMQTLLKDPVGDKAAQLAASLSDISAILSAQLIKPFTATIRKSNAVIFVPTSYLNVFPLSALILDGEPLILKKPVYQIPSLNVLRHLSHTASNIPRATGASVLADCGTGRKQLHYVGPEVVSICNSLRVLPTEKRRFLSSLNSSEIIHISSHGSENYSSPWESTVLGDEFRVVDMAKIGTRASLVAFSCCLSGKGQISSGDDLVGFSHAVLQSGSLAFIGGLWKVDDATTMLLMHLFYKQLAAQRNDTKGGGTCLAVAWHRAVRELYRLDSRSAGTIHDELEEMWKATRGKTTRPEGDFTNLKYMMDLLRIMDNKRSPSPAIPMDSSDSSDTEKRTPTESANKFPPPPPDGGLTAWLQVVGAFFLFFNSWGILNAYGVFQSYYQSDLIPTYSSSAITWIGTVQGFVLFLVGVIVGPIFDKGFLHSLIAFGTFMVVFGLMMTSLSTQYYQLFLAHGITVGIGCAFLFLPSIAIVATYFTSRRAVATGITASGGSIGAVIYPIMFHKLISRVGFGWTTRIIGFVALAGLSVSMLVLRRRLPPPTKSRSLLDVAALKEPTFLVFSFGLFFCFVGLYFPFFYLQSYFTYYLHNDSSLAFYIFAVLNATSVLGRITPGLMADRIGGLNTLVPISILATILAFVWIAVRNVGGAVVFTCLYGYASGAIVSLPPSILTRMSPKLGVVGTRLGMIFMFAGCGFLIGTPIASLLLDLEEASFWKAQLFSGMFVAAGTICFVVLRVMLWRKGGGWKI</sequence>
<evidence type="ECO:0000256" key="4">
    <source>
        <dbReference type="SAM" id="MobiDB-lite"/>
    </source>
</evidence>
<dbReference type="InterPro" id="IPR019734">
    <property type="entry name" value="TPR_rpt"/>
</dbReference>
<dbReference type="InterPro" id="IPR024983">
    <property type="entry name" value="CHAT_dom"/>
</dbReference>
<evidence type="ECO:0000256" key="2">
    <source>
        <dbReference type="ARBA" id="ARBA00006727"/>
    </source>
</evidence>
<dbReference type="GO" id="GO:0016020">
    <property type="term" value="C:membrane"/>
    <property type="evidence" value="ECO:0007669"/>
    <property type="project" value="UniProtKB-SubCell"/>
</dbReference>
<evidence type="ECO:0000256" key="3">
    <source>
        <dbReference type="PROSITE-ProRule" id="PRU00339"/>
    </source>
</evidence>
<name>A0A505I5Q2_ASPNG</name>
<dbReference type="VEuPathDB" id="FungiDB:An11g08190"/>
<dbReference type="VEuPathDB" id="FungiDB:ASPNIDRAFT2_1095236"/>
<dbReference type="Pfam" id="PF12770">
    <property type="entry name" value="CHAT"/>
    <property type="match status" value="1"/>
</dbReference>
<evidence type="ECO:0000256" key="5">
    <source>
        <dbReference type="SAM" id="Phobius"/>
    </source>
</evidence>
<evidence type="ECO:0000313" key="7">
    <source>
        <dbReference type="EMBL" id="TPR04862.1"/>
    </source>
</evidence>
<feature type="transmembrane region" description="Helical" evidence="5">
    <location>
        <begin position="1592"/>
        <end position="1609"/>
    </location>
</feature>
<feature type="domain" description="Major facilitator superfamily (MFS) profile" evidence="6">
    <location>
        <begin position="1353"/>
        <end position="1742"/>
    </location>
</feature>
<comment type="caution">
    <text evidence="7">The sequence shown here is derived from an EMBL/GenBank/DDBJ whole genome shotgun (WGS) entry which is preliminary data.</text>
</comment>
<feature type="transmembrane region" description="Helical" evidence="5">
    <location>
        <begin position="1482"/>
        <end position="1501"/>
    </location>
</feature>
<feature type="transmembrane region" description="Helical" evidence="5">
    <location>
        <begin position="1685"/>
        <end position="1705"/>
    </location>
</feature>
<organism evidence="7 8">
    <name type="scientific">Aspergillus niger</name>
    <dbReference type="NCBI Taxonomy" id="5061"/>
    <lineage>
        <taxon>Eukaryota</taxon>
        <taxon>Fungi</taxon>
        <taxon>Dikarya</taxon>
        <taxon>Ascomycota</taxon>
        <taxon>Pezizomycotina</taxon>
        <taxon>Eurotiomycetes</taxon>
        <taxon>Eurotiomycetidae</taxon>
        <taxon>Eurotiales</taxon>
        <taxon>Aspergillaceae</taxon>
        <taxon>Aspergillus</taxon>
        <taxon>Aspergillus subgen. Circumdati</taxon>
    </lineage>
</organism>
<evidence type="ECO:0000259" key="6">
    <source>
        <dbReference type="PROSITE" id="PS50850"/>
    </source>
</evidence>
<dbReference type="PROSITE" id="PS50005">
    <property type="entry name" value="TPR"/>
    <property type="match status" value="1"/>
</dbReference>
<feature type="transmembrane region" description="Helical" evidence="5">
    <location>
        <begin position="1555"/>
        <end position="1577"/>
    </location>
</feature>
<dbReference type="VEuPathDB" id="FungiDB:ATCC64974_93250"/>
<feature type="transmembrane region" description="Helical" evidence="5">
    <location>
        <begin position="1621"/>
        <end position="1641"/>
    </location>
</feature>
<keyword evidence="5" id="KW-1133">Transmembrane helix</keyword>
<dbReference type="Gene3D" id="1.20.1250.20">
    <property type="entry name" value="MFS general substrate transporter like domains"/>
    <property type="match status" value="2"/>
</dbReference>
<dbReference type="GO" id="GO:0022857">
    <property type="term" value="F:transmembrane transporter activity"/>
    <property type="evidence" value="ECO:0007669"/>
    <property type="project" value="InterPro"/>
</dbReference>
<dbReference type="InterPro" id="IPR011701">
    <property type="entry name" value="MFS"/>
</dbReference>
<dbReference type="VEuPathDB" id="FungiDB:An11g08180"/>
<dbReference type="EMBL" id="NKJJ02000002">
    <property type="protein sequence ID" value="TPR04862.1"/>
    <property type="molecule type" value="Genomic_DNA"/>
</dbReference>
<dbReference type="InterPro" id="IPR020846">
    <property type="entry name" value="MFS_dom"/>
</dbReference>